<dbReference type="RefSeq" id="WP_058241185.1">
    <property type="nucleotide sequence ID" value="NZ_CYPW01000032.1"/>
</dbReference>
<dbReference type="PANTHER" id="PTHR20974">
    <property type="entry name" value="UPF0585 PROTEIN CG18661"/>
    <property type="match status" value="1"/>
</dbReference>
<dbReference type="STRING" id="321267.SHM7688_03507"/>
<evidence type="ECO:0008006" key="3">
    <source>
        <dbReference type="Google" id="ProtNLM"/>
    </source>
</evidence>
<keyword evidence="2" id="KW-1185">Reference proteome</keyword>
<accession>A0A0P1EUL0</accession>
<dbReference type="OrthoDB" id="5525831at2"/>
<dbReference type="Proteomes" id="UP000054823">
    <property type="component" value="Unassembled WGS sequence"/>
</dbReference>
<dbReference type="AlphaFoldDB" id="A0A0P1EUL0"/>
<dbReference type="InterPro" id="IPR010342">
    <property type="entry name" value="DUF938"/>
</dbReference>
<dbReference type="Pfam" id="PF06080">
    <property type="entry name" value="DUF938"/>
    <property type="match status" value="1"/>
</dbReference>
<proteinExistence type="predicted"/>
<gene>
    <name evidence="1" type="ORF">SHM7688_03507</name>
</gene>
<dbReference type="InterPro" id="IPR029063">
    <property type="entry name" value="SAM-dependent_MTases_sf"/>
</dbReference>
<evidence type="ECO:0000313" key="2">
    <source>
        <dbReference type="Proteomes" id="UP000054823"/>
    </source>
</evidence>
<evidence type="ECO:0000313" key="1">
    <source>
        <dbReference type="EMBL" id="CUH54038.1"/>
    </source>
</evidence>
<dbReference type="SUPFAM" id="SSF53335">
    <property type="entry name" value="S-adenosyl-L-methionine-dependent methyltransferases"/>
    <property type="match status" value="1"/>
</dbReference>
<organism evidence="1 2">
    <name type="scientific">Shimia marina</name>
    <dbReference type="NCBI Taxonomy" id="321267"/>
    <lineage>
        <taxon>Bacteria</taxon>
        <taxon>Pseudomonadati</taxon>
        <taxon>Pseudomonadota</taxon>
        <taxon>Alphaproteobacteria</taxon>
        <taxon>Rhodobacterales</taxon>
        <taxon>Roseobacteraceae</taxon>
    </lineage>
</organism>
<sequence>MPRRLNLPDSASVATPDTAGKLFAPSAARNVTPLIDALAPLLPASGQVVEIASGTGQHIVAYAKAFPALIWQPTEIDASRRASIQAYVGETNLANLRPPQALDATAPGWSQDVSAPDVILLANLLHLISSKEAEVLISEAAKALSSGGHLLMYGPFKRNGQLVSEGDQRFDADLRNQDPEIGYKSDVDLADFAATRALLLAQTIEMPANNLLIKFTKS</sequence>
<reference evidence="1 2" key="1">
    <citation type="submission" date="2015-09" db="EMBL/GenBank/DDBJ databases">
        <authorList>
            <consortium name="Swine Surveillance"/>
        </authorList>
    </citation>
    <scope>NUCLEOTIDE SEQUENCE [LARGE SCALE GENOMIC DNA]</scope>
    <source>
        <strain evidence="1 2">CECT 7688</strain>
    </source>
</reference>
<name>A0A0P1EUL0_9RHOB</name>
<dbReference type="EMBL" id="CYPW01000032">
    <property type="protein sequence ID" value="CUH54038.1"/>
    <property type="molecule type" value="Genomic_DNA"/>
</dbReference>
<dbReference type="PANTHER" id="PTHR20974:SF0">
    <property type="entry name" value="UPF0585 PROTEIN CG18661"/>
    <property type="match status" value="1"/>
</dbReference>
<dbReference type="Gene3D" id="3.40.50.150">
    <property type="entry name" value="Vaccinia Virus protein VP39"/>
    <property type="match status" value="1"/>
</dbReference>
<protein>
    <recommendedName>
        <fullName evidence="3">Methyltransferase domain protein</fullName>
    </recommendedName>
</protein>